<dbReference type="AlphaFoldDB" id="A0A395LHR1"/>
<dbReference type="Proteomes" id="UP000254101">
    <property type="component" value="Unassembled WGS sequence"/>
</dbReference>
<accession>A0A395LHR1</accession>
<feature type="signal peptide" evidence="1">
    <location>
        <begin position="1"/>
        <end position="23"/>
    </location>
</feature>
<organism evidence="2 3">
    <name type="scientific">Alteriqipengyuania lutimaris</name>
    <dbReference type="NCBI Taxonomy" id="1538146"/>
    <lineage>
        <taxon>Bacteria</taxon>
        <taxon>Pseudomonadati</taxon>
        <taxon>Pseudomonadota</taxon>
        <taxon>Alphaproteobacteria</taxon>
        <taxon>Sphingomonadales</taxon>
        <taxon>Erythrobacteraceae</taxon>
        <taxon>Alteriqipengyuania</taxon>
    </lineage>
</organism>
<dbReference type="InterPro" id="IPR030972">
    <property type="entry name" value="UrcA_uranyl"/>
</dbReference>
<comment type="caution">
    <text evidence="2">The sequence shown here is derived from an EMBL/GenBank/DDBJ whole genome shotgun (WGS) entry which is preliminary data.</text>
</comment>
<evidence type="ECO:0000313" key="2">
    <source>
        <dbReference type="EMBL" id="RDS76476.1"/>
    </source>
</evidence>
<dbReference type="RefSeq" id="WP_115490707.1">
    <property type="nucleotide sequence ID" value="NZ_JACHWW010000001.1"/>
</dbReference>
<reference evidence="2 3" key="1">
    <citation type="submission" date="2018-07" db="EMBL/GenBank/DDBJ databases">
        <title>Erythrobacter nanhaiensis sp. nov., a novel member of the genus Erythrobacter isolated from the South China Sea.</title>
        <authorList>
            <person name="Chen X."/>
            <person name="Liu J."/>
        </authorList>
    </citation>
    <scope>NUCLEOTIDE SEQUENCE [LARGE SCALE GENOMIC DNA]</scope>
    <source>
        <strain evidence="2 3">S-5</strain>
    </source>
</reference>
<dbReference type="EMBL" id="QRBB01000001">
    <property type="protein sequence ID" value="RDS76476.1"/>
    <property type="molecule type" value="Genomic_DNA"/>
</dbReference>
<evidence type="ECO:0000256" key="1">
    <source>
        <dbReference type="SAM" id="SignalP"/>
    </source>
</evidence>
<keyword evidence="3" id="KW-1185">Reference proteome</keyword>
<gene>
    <name evidence="2" type="ORF">DL238_01865</name>
</gene>
<feature type="chain" id="PRO_5017240119" evidence="1">
    <location>
        <begin position="24"/>
        <end position="112"/>
    </location>
</feature>
<keyword evidence="1" id="KW-0732">Signal</keyword>
<protein>
    <submittedName>
        <fullName evidence="2">UrcA family protein</fullName>
    </submittedName>
</protein>
<sequence length="112" mass="11706">MFTRIVSSALALSLIAGATPAAAQTSRVEVAFGDLDLTSEAGRATLDTRLQAAARKVCGGRINARDLGSRQAYRTCVNEAKLGYEPQVRIALSRAGETTTVAVLTSGLRNPA</sequence>
<proteinExistence type="predicted"/>
<dbReference type="NCBIfam" id="TIGR04433">
    <property type="entry name" value="UrcA_uranyl"/>
    <property type="match status" value="1"/>
</dbReference>
<dbReference type="OrthoDB" id="7450905at2"/>
<name>A0A395LHR1_9SPHN</name>
<evidence type="ECO:0000313" key="3">
    <source>
        <dbReference type="Proteomes" id="UP000254101"/>
    </source>
</evidence>